<dbReference type="AlphaFoldDB" id="A0A9P8W3J7"/>
<feature type="compositionally biased region" description="Low complexity" evidence="1">
    <location>
        <begin position="204"/>
        <end position="214"/>
    </location>
</feature>
<keyword evidence="4" id="KW-1185">Reference proteome</keyword>
<evidence type="ECO:0000256" key="2">
    <source>
        <dbReference type="SAM" id="SignalP"/>
    </source>
</evidence>
<comment type="caution">
    <text evidence="3">The sequence shown here is derived from an EMBL/GenBank/DDBJ whole genome shotgun (WGS) entry which is preliminary data.</text>
</comment>
<feature type="region of interest" description="Disordered" evidence="1">
    <location>
        <begin position="191"/>
        <end position="256"/>
    </location>
</feature>
<accession>A0A9P8W3J7</accession>
<feature type="chain" id="PRO_5040193022" evidence="2">
    <location>
        <begin position="20"/>
        <end position="698"/>
    </location>
</feature>
<evidence type="ECO:0000313" key="4">
    <source>
        <dbReference type="Proteomes" id="UP000777438"/>
    </source>
</evidence>
<evidence type="ECO:0000256" key="1">
    <source>
        <dbReference type="SAM" id="MobiDB-lite"/>
    </source>
</evidence>
<dbReference type="OrthoDB" id="5086276at2759"/>
<reference evidence="3 4" key="1">
    <citation type="journal article" date="2021" name="Nat. Commun.">
        <title>Genetic determinants of endophytism in the Arabidopsis root mycobiome.</title>
        <authorList>
            <person name="Mesny F."/>
            <person name="Miyauchi S."/>
            <person name="Thiergart T."/>
            <person name="Pickel B."/>
            <person name="Atanasova L."/>
            <person name="Karlsson M."/>
            <person name="Huettel B."/>
            <person name="Barry K.W."/>
            <person name="Haridas S."/>
            <person name="Chen C."/>
            <person name="Bauer D."/>
            <person name="Andreopoulos W."/>
            <person name="Pangilinan J."/>
            <person name="LaButti K."/>
            <person name="Riley R."/>
            <person name="Lipzen A."/>
            <person name="Clum A."/>
            <person name="Drula E."/>
            <person name="Henrissat B."/>
            <person name="Kohler A."/>
            <person name="Grigoriev I.V."/>
            <person name="Martin F.M."/>
            <person name="Hacquard S."/>
        </authorList>
    </citation>
    <scope>NUCLEOTIDE SEQUENCE [LARGE SCALE GENOMIC DNA]</scope>
    <source>
        <strain evidence="3 4">MPI-CAGE-CH-0241</strain>
    </source>
</reference>
<feature type="compositionally biased region" description="Low complexity" evidence="1">
    <location>
        <begin position="223"/>
        <end position="246"/>
    </location>
</feature>
<dbReference type="EMBL" id="JAGPYM010000016">
    <property type="protein sequence ID" value="KAH6886326.1"/>
    <property type="molecule type" value="Genomic_DNA"/>
</dbReference>
<feature type="signal peptide" evidence="2">
    <location>
        <begin position="1"/>
        <end position="19"/>
    </location>
</feature>
<name>A0A9P8W3J7_9HYPO</name>
<dbReference type="Proteomes" id="UP000777438">
    <property type="component" value="Unassembled WGS sequence"/>
</dbReference>
<evidence type="ECO:0000313" key="3">
    <source>
        <dbReference type="EMBL" id="KAH6886326.1"/>
    </source>
</evidence>
<organism evidence="3 4">
    <name type="scientific">Thelonectria olida</name>
    <dbReference type="NCBI Taxonomy" id="1576542"/>
    <lineage>
        <taxon>Eukaryota</taxon>
        <taxon>Fungi</taxon>
        <taxon>Dikarya</taxon>
        <taxon>Ascomycota</taxon>
        <taxon>Pezizomycotina</taxon>
        <taxon>Sordariomycetes</taxon>
        <taxon>Hypocreomycetidae</taxon>
        <taxon>Hypocreales</taxon>
        <taxon>Nectriaceae</taxon>
        <taxon>Thelonectria</taxon>
    </lineage>
</organism>
<keyword evidence="2" id="KW-0732">Signal</keyword>
<protein>
    <submittedName>
        <fullName evidence="3">Uncharacterized protein</fullName>
    </submittedName>
</protein>
<proteinExistence type="predicted"/>
<sequence>MARCFALCIWALLFSSALATPPNQGWRIELASHSAHLSDIYERSHSIPEDRPRRLQVQVPINFYRYAPLTSSVILVTLWTSPYVVENITRTTNGTAQTSVSTMSVDVPEEPQFSAEAFFEMDEPEQDVLLSIGFEDIYVSDTEPASVEAYGIVLARDPETGWIARAVPEYDHLVNVAITQEVEARLPEGVQIPIPNPADLGILPDPNSNDGPDPSGKDGNKDPATTPTTPTTTSPGTQPPTTISTTCDGASTTGPGGDCTCARPPETIYITVTANPADQCQCERSTVTRYQTVTAKGPRPASSSQASHHREVRQALKPTTFINAKFSFTDRNYSPAPIRRLVILATGGYYRGSVRVRDAHDIGITDGNGQLTFDFLPNPGETVKLDKIFTYCATGWYRVGTVSVNNDFQMKVINMDIDPEVWSVAEGQTINAEALYQYSVYNLGLLVADAYTTITEWFAQNVATQQGEQERIDVVFPGEADKAFFQENAEGPRIVLGEVHAFNPSVMAHEFGHFAHFIARSKKAFGGGGPHSLCQDKLGVNKGLDLAFGEGYATALGQSAIDDTPLIDSWAKYGQYTNRQYYPLTTWSVNVEDYDCPDRYLNAQEGRIAAAMFDLVDRKLDVFPASSNDLGRVEVGFEPYMLNWRWKPRFIFWNLMQENPRSIEEYWLKFKSYPGITRDSEEKAWAILTYNYADFDRF</sequence>
<gene>
    <name evidence="3" type="ORF">B0T10DRAFT_563527</name>
</gene>